<evidence type="ECO:0000256" key="8">
    <source>
        <dbReference type="ARBA" id="ARBA00023170"/>
    </source>
</evidence>
<dbReference type="InterPro" id="IPR036942">
    <property type="entry name" value="Beta-barrel_TonB_sf"/>
</dbReference>
<keyword evidence="3 10" id="KW-1134">Transmembrane beta strand</keyword>
<comment type="similarity">
    <text evidence="10 11">Belongs to the TonB-dependent receptor family.</text>
</comment>
<comment type="subcellular location">
    <subcellularLocation>
        <location evidence="1 10">Cell outer membrane</location>
        <topology evidence="1 10">Multi-pass membrane protein</topology>
    </subcellularLocation>
</comment>
<evidence type="ECO:0000256" key="5">
    <source>
        <dbReference type="ARBA" id="ARBA00022729"/>
    </source>
</evidence>
<feature type="domain" description="TonB-dependent receptor-like beta-barrel" evidence="13">
    <location>
        <begin position="448"/>
        <end position="882"/>
    </location>
</feature>
<evidence type="ECO:0000256" key="4">
    <source>
        <dbReference type="ARBA" id="ARBA00022692"/>
    </source>
</evidence>
<dbReference type="Pfam" id="PF00593">
    <property type="entry name" value="TonB_dep_Rec_b-barrel"/>
    <property type="match status" value="1"/>
</dbReference>
<proteinExistence type="inferred from homology"/>
<evidence type="ECO:0000259" key="13">
    <source>
        <dbReference type="Pfam" id="PF00593"/>
    </source>
</evidence>
<dbReference type="NCBIfam" id="TIGR04056">
    <property type="entry name" value="OMP_RagA_SusC"/>
    <property type="match status" value="1"/>
</dbReference>
<evidence type="ECO:0000256" key="1">
    <source>
        <dbReference type="ARBA" id="ARBA00004571"/>
    </source>
</evidence>
<keyword evidence="6 11" id="KW-0798">TonB box</keyword>
<evidence type="ECO:0000313" key="15">
    <source>
        <dbReference type="EMBL" id="NOJ76159.1"/>
    </source>
</evidence>
<dbReference type="NCBIfam" id="TIGR04057">
    <property type="entry name" value="SusC_RagA_signa"/>
    <property type="match status" value="1"/>
</dbReference>
<dbReference type="Pfam" id="PF07715">
    <property type="entry name" value="Plug"/>
    <property type="match status" value="1"/>
</dbReference>
<gene>
    <name evidence="15" type="ORF">HMH06_10000</name>
</gene>
<dbReference type="InterPro" id="IPR000531">
    <property type="entry name" value="Beta-barrel_TonB"/>
</dbReference>
<organism evidence="15 16">
    <name type="scientific">Empedobacter stercoris</name>
    <dbReference type="NCBI Taxonomy" id="1628248"/>
    <lineage>
        <taxon>Bacteria</taxon>
        <taxon>Pseudomonadati</taxon>
        <taxon>Bacteroidota</taxon>
        <taxon>Flavobacteriia</taxon>
        <taxon>Flavobacteriales</taxon>
        <taxon>Weeksellaceae</taxon>
        <taxon>Empedobacter</taxon>
    </lineage>
</organism>
<evidence type="ECO:0000256" key="3">
    <source>
        <dbReference type="ARBA" id="ARBA00022452"/>
    </source>
</evidence>
<dbReference type="RefSeq" id="WP_171623455.1">
    <property type="nucleotide sequence ID" value="NZ_CP053698.1"/>
</dbReference>
<dbReference type="Gene3D" id="2.40.170.20">
    <property type="entry name" value="TonB-dependent receptor, beta-barrel domain"/>
    <property type="match status" value="1"/>
</dbReference>
<reference evidence="15 16" key="1">
    <citation type="submission" date="2020-05" db="EMBL/GenBank/DDBJ databases">
        <title>Tigecycline resistant gene in Empedobacter stercoris.</title>
        <authorList>
            <person name="Chen Y."/>
            <person name="Cheng Y."/>
            <person name="Zhou K."/>
        </authorList>
    </citation>
    <scope>NUCLEOTIDE SEQUENCE [LARGE SCALE GENOMIC DNA]</scope>
    <source>
        <strain evidence="15 16">ES202</strain>
    </source>
</reference>
<keyword evidence="5 12" id="KW-0732">Signal</keyword>
<dbReference type="InterPro" id="IPR008969">
    <property type="entry name" value="CarboxyPept-like_regulatory"/>
</dbReference>
<evidence type="ECO:0000256" key="7">
    <source>
        <dbReference type="ARBA" id="ARBA00023136"/>
    </source>
</evidence>
<dbReference type="InterPro" id="IPR023996">
    <property type="entry name" value="TonB-dep_OMP_SusC/RagA"/>
</dbReference>
<dbReference type="InterPro" id="IPR023997">
    <property type="entry name" value="TonB-dep_OMP_SusC/RagA_CS"/>
</dbReference>
<keyword evidence="8" id="KW-0675">Receptor</keyword>
<evidence type="ECO:0000313" key="16">
    <source>
        <dbReference type="Proteomes" id="UP000580344"/>
    </source>
</evidence>
<feature type="signal peptide" evidence="12">
    <location>
        <begin position="1"/>
        <end position="22"/>
    </location>
</feature>
<evidence type="ECO:0000256" key="6">
    <source>
        <dbReference type="ARBA" id="ARBA00023077"/>
    </source>
</evidence>
<feature type="domain" description="TonB-dependent receptor plug" evidence="14">
    <location>
        <begin position="117"/>
        <end position="242"/>
    </location>
</feature>
<evidence type="ECO:0000256" key="12">
    <source>
        <dbReference type="SAM" id="SignalP"/>
    </source>
</evidence>
<protein>
    <submittedName>
        <fullName evidence="15">SusC/RagA family TonB-linked outer membrane protein</fullName>
    </submittedName>
</protein>
<dbReference type="InterPro" id="IPR037066">
    <property type="entry name" value="Plug_dom_sf"/>
</dbReference>
<feature type="chain" id="PRO_5045067537" evidence="12">
    <location>
        <begin position="23"/>
        <end position="1060"/>
    </location>
</feature>
<dbReference type="EMBL" id="JABFOQ010000024">
    <property type="protein sequence ID" value="NOJ76159.1"/>
    <property type="molecule type" value="Genomic_DNA"/>
</dbReference>
<evidence type="ECO:0000256" key="10">
    <source>
        <dbReference type="PROSITE-ProRule" id="PRU01360"/>
    </source>
</evidence>
<evidence type="ECO:0000256" key="11">
    <source>
        <dbReference type="RuleBase" id="RU003357"/>
    </source>
</evidence>
<keyword evidence="9 10" id="KW-0998">Cell outer membrane</keyword>
<name>A0ABX1WN89_9FLAO</name>
<keyword evidence="7 10" id="KW-0472">Membrane</keyword>
<evidence type="ECO:0000259" key="14">
    <source>
        <dbReference type="Pfam" id="PF07715"/>
    </source>
</evidence>
<keyword evidence="2 10" id="KW-0813">Transport</keyword>
<dbReference type="PANTHER" id="PTHR30069:SF29">
    <property type="entry name" value="HEMOGLOBIN AND HEMOGLOBIN-HAPTOGLOBIN-BINDING PROTEIN 1-RELATED"/>
    <property type="match status" value="1"/>
</dbReference>
<dbReference type="Gene3D" id="2.60.40.1120">
    <property type="entry name" value="Carboxypeptidase-like, regulatory domain"/>
    <property type="match status" value="1"/>
</dbReference>
<dbReference type="Gene3D" id="2.170.130.10">
    <property type="entry name" value="TonB-dependent receptor, plug domain"/>
    <property type="match status" value="1"/>
</dbReference>
<dbReference type="SUPFAM" id="SSF56935">
    <property type="entry name" value="Porins"/>
    <property type="match status" value="1"/>
</dbReference>
<dbReference type="SUPFAM" id="SSF49464">
    <property type="entry name" value="Carboxypeptidase regulatory domain-like"/>
    <property type="match status" value="1"/>
</dbReference>
<keyword evidence="16" id="KW-1185">Reference proteome</keyword>
<keyword evidence="4 10" id="KW-0812">Transmembrane</keyword>
<comment type="caution">
    <text evidence="15">The sequence shown here is derived from an EMBL/GenBank/DDBJ whole genome shotgun (WGS) entry which is preliminary data.</text>
</comment>
<dbReference type="InterPro" id="IPR039426">
    <property type="entry name" value="TonB-dep_rcpt-like"/>
</dbReference>
<dbReference type="InterPro" id="IPR012910">
    <property type="entry name" value="Plug_dom"/>
</dbReference>
<sequence>MRRNLKNLFVLGGLLLGASLYAQEKTVTGTVTDPDGFPVADAVVKTTSGKEAYTDENGVFSIEAKQGDLVTVEAVGLPTQTFAVGAGTDYKVSLKPSETVELEGAVVTALGITREKKSLGYASQEVKGDVIAAARGNNPLNSLSGNVAGLSISNNSGNLGGSTRIVLRGLRSITGENRPLIVIDGIPMSNNNVNGSGASSGSGGRDYGDGAFDMNPDDVESINVLKGGPASALYGSRGANGVIMITTKKGKKGRDEITINTGVSFDQVAISPKLQKLYGGGSKDDFSTITVDGKQYNIVEYQMDESWGPKYNGQKVLHWNAFNPEDPTNYMVEREWKSPKHDVDSFYNTGITYTNSATFSKSYENTNAKLAISNVNQSGIIPNSSLKRTTLNLGVDNKFGDKFQVSGDMNYVRTDGFNRPEFGYGDNSVIQKFYQWGQRSLDFSALKNYKNSKGEQLSWNRTAWNNATPLYSDNPYWIVNENTSDDRRDRFYGNVKLRYDILPGLYATGAIYGDHYNLQIQERVAIGSQATSGYTLYTRQFTEMNYEGRLNFEKKWTDFSLNAFAGVNRRHESRSNVNAGTSGGLVVPNLYSLSNSMASPTVSNYRSKKRVNSVFAGASFGFYDLFYLDLTARNDWSSTLPENNNSYFYPSVSGAFVFSNLIKQDWLTFGKIRGGWSRVANDTDPYNLIDTYANSTFTGTTNLGDPYYLLPAAKANRNLKPEMIDSWEVGLEMQFFKNRFGFDVTYYQQKTNDLIVQNTTGAETGFTAKWYNAGVMENKGIEAMVRITPIQTEEFSWDFAWNFAKNDNEIVELYGDLQSITLASAPFKAGVYAMLGSKYGQIRGTDFIYDDQGNKVVGANGLYVSSAVKNLGSVLPDYNMGFRNTFSYKNVSLSALIDVQKGGKYFALTNMWGMYSGMLDDTAANGVRENGVISQGVTGSVKSNGDGTYTVTNTAENTKVVDASAYYGNYYSGPTSQNVFDSDYIKLREVTLSYTFPKKWAGPFSNVIVSAFGRNLATWGLDNKDFDPEVATGGSGNVQGLEGGSLPSTRSFGMNLKLQF</sequence>
<evidence type="ECO:0000256" key="2">
    <source>
        <dbReference type="ARBA" id="ARBA00022448"/>
    </source>
</evidence>
<accession>A0ABX1WN89</accession>
<dbReference type="PROSITE" id="PS52016">
    <property type="entry name" value="TONB_DEPENDENT_REC_3"/>
    <property type="match status" value="1"/>
</dbReference>
<evidence type="ECO:0000256" key="9">
    <source>
        <dbReference type="ARBA" id="ARBA00023237"/>
    </source>
</evidence>
<dbReference type="PANTHER" id="PTHR30069">
    <property type="entry name" value="TONB-DEPENDENT OUTER MEMBRANE RECEPTOR"/>
    <property type="match status" value="1"/>
</dbReference>
<dbReference type="Proteomes" id="UP000580344">
    <property type="component" value="Unassembled WGS sequence"/>
</dbReference>